<evidence type="ECO:0000313" key="1">
    <source>
        <dbReference type="EMBL" id="KOH42490.1"/>
    </source>
</evidence>
<proteinExistence type="predicted"/>
<evidence type="ECO:0000313" key="2">
    <source>
        <dbReference type="Proteomes" id="UP000036958"/>
    </source>
</evidence>
<dbReference type="EMBL" id="LGIA01000225">
    <property type="protein sequence ID" value="KOH42490.1"/>
    <property type="molecule type" value="Genomic_DNA"/>
</dbReference>
<reference evidence="2" key="1">
    <citation type="submission" date="2015-07" db="EMBL/GenBank/DDBJ databases">
        <title>Genome sequencing of Sunxiuqinia dokdonensis strain SK.</title>
        <authorList>
            <person name="Ahn S."/>
            <person name="Kim B.-C."/>
        </authorList>
    </citation>
    <scope>NUCLEOTIDE SEQUENCE [LARGE SCALE GENOMIC DNA]</scope>
    <source>
        <strain evidence="2">SK</strain>
    </source>
</reference>
<accession>A0A0L8V1V8</accession>
<dbReference type="STRING" id="1409788.NC99_46570"/>
<protein>
    <submittedName>
        <fullName evidence="1">Uncharacterized protein</fullName>
    </submittedName>
</protein>
<gene>
    <name evidence="1" type="ORF">NC99_46570</name>
</gene>
<comment type="caution">
    <text evidence="1">The sequence shown here is derived from an EMBL/GenBank/DDBJ whole genome shotgun (WGS) entry which is preliminary data.</text>
</comment>
<keyword evidence="2" id="KW-1185">Reference proteome</keyword>
<organism evidence="1 2">
    <name type="scientific">Sunxiuqinia dokdonensis</name>
    <dbReference type="NCBI Taxonomy" id="1409788"/>
    <lineage>
        <taxon>Bacteria</taxon>
        <taxon>Pseudomonadati</taxon>
        <taxon>Bacteroidota</taxon>
        <taxon>Bacteroidia</taxon>
        <taxon>Marinilabiliales</taxon>
        <taxon>Prolixibacteraceae</taxon>
        <taxon>Sunxiuqinia</taxon>
    </lineage>
</organism>
<sequence length="45" mass="5052">MLRPSGMRILQTKKEKGSFVPNGSNLKIKKLDTPFILLLLNDAQP</sequence>
<dbReference type="Proteomes" id="UP000036958">
    <property type="component" value="Unassembled WGS sequence"/>
</dbReference>
<name>A0A0L8V1V8_9BACT</name>
<dbReference type="AlphaFoldDB" id="A0A0L8V1V8"/>